<gene>
    <name evidence="2" type="ORF">PBRASI_LOCUS8203</name>
</gene>
<feature type="region of interest" description="Disordered" evidence="1">
    <location>
        <begin position="1"/>
        <end position="29"/>
    </location>
</feature>
<name>A0A9N9GIW8_9GLOM</name>
<dbReference type="AlphaFoldDB" id="A0A9N9GIW8"/>
<dbReference type="Proteomes" id="UP000789739">
    <property type="component" value="Unassembled WGS sequence"/>
</dbReference>
<evidence type="ECO:0000313" key="3">
    <source>
        <dbReference type="Proteomes" id="UP000789739"/>
    </source>
</evidence>
<feature type="region of interest" description="Disordered" evidence="1">
    <location>
        <begin position="345"/>
        <end position="373"/>
    </location>
</feature>
<protein>
    <submittedName>
        <fullName evidence="2">11143_t:CDS:1</fullName>
    </submittedName>
</protein>
<reference evidence="2" key="1">
    <citation type="submission" date="2021-06" db="EMBL/GenBank/DDBJ databases">
        <authorList>
            <person name="Kallberg Y."/>
            <person name="Tangrot J."/>
            <person name="Rosling A."/>
        </authorList>
    </citation>
    <scope>NUCLEOTIDE SEQUENCE</scope>
    <source>
        <strain evidence="2">BR232B</strain>
    </source>
</reference>
<dbReference type="OrthoDB" id="10431480at2759"/>
<accession>A0A9N9GIW8</accession>
<keyword evidence="3" id="KW-1185">Reference proteome</keyword>
<sequence>MLNKNKQKAPANAPQLTNKGPSSKKPSPFSFANTECKLSYDAQVSNREVPKTDLINSLFFDLRNLQVTEEQLFEAIQDDIMGIAYRQESGFLEVTFSEQEDVKKYLTEGLTIDDKPIIPLPPRDLKPRILRVKLANVPMHLSKARLEQDIKSYWGQYACVKAIAPYTYKGTAILTRRWDLIVYLKPEANALEAPVVWEYQGSKVLATWRGAPASCLSCKSAGHYSSVCPTFPPKRKTTETLKKTISKHVTSTPETNTHNDETLNKVPLASSSKAPIASTSKATTTPGATNIPPVAPQQFHTPPAQLMSYASVTAAGDLFTGNSLDQEMRDQYYEQEYNLNQNLTSASESPFAGDDEQMANQYLPPDNDEEMTL</sequence>
<proteinExistence type="predicted"/>
<dbReference type="EMBL" id="CAJVPI010001414">
    <property type="protein sequence ID" value="CAG8611626.1"/>
    <property type="molecule type" value="Genomic_DNA"/>
</dbReference>
<feature type="compositionally biased region" description="Polar residues" evidence="1">
    <location>
        <begin position="269"/>
        <end position="288"/>
    </location>
</feature>
<evidence type="ECO:0000256" key="1">
    <source>
        <dbReference type="SAM" id="MobiDB-lite"/>
    </source>
</evidence>
<feature type="region of interest" description="Disordered" evidence="1">
    <location>
        <begin position="247"/>
        <end position="300"/>
    </location>
</feature>
<organism evidence="2 3">
    <name type="scientific">Paraglomus brasilianum</name>
    <dbReference type="NCBI Taxonomy" id="144538"/>
    <lineage>
        <taxon>Eukaryota</taxon>
        <taxon>Fungi</taxon>
        <taxon>Fungi incertae sedis</taxon>
        <taxon>Mucoromycota</taxon>
        <taxon>Glomeromycotina</taxon>
        <taxon>Glomeromycetes</taxon>
        <taxon>Paraglomerales</taxon>
        <taxon>Paraglomeraceae</taxon>
        <taxon>Paraglomus</taxon>
    </lineage>
</organism>
<evidence type="ECO:0000313" key="2">
    <source>
        <dbReference type="EMBL" id="CAG8611626.1"/>
    </source>
</evidence>
<feature type="compositionally biased region" description="Polar residues" evidence="1">
    <location>
        <begin position="247"/>
        <end position="256"/>
    </location>
</feature>
<comment type="caution">
    <text evidence="2">The sequence shown here is derived from an EMBL/GenBank/DDBJ whole genome shotgun (WGS) entry which is preliminary data.</text>
</comment>